<accession>A0ABW0SKA3</accession>
<name>A0ABW0SKA3_9GAMM</name>
<evidence type="ECO:0008006" key="4">
    <source>
        <dbReference type="Google" id="ProtNLM"/>
    </source>
</evidence>
<keyword evidence="3" id="KW-1185">Reference proteome</keyword>
<evidence type="ECO:0000256" key="1">
    <source>
        <dbReference type="SAM" id="SignalP"/>
    </source>
</evidence>
<feature type="chain" id="PRO_5046085729" description="Dicarboxylate transport domain-containing protein" evidence="1">
    <location>
        <begin position="21"/>
        <end position="669"/>
    </location>
</feature>
<dbReference type="EMBL" id="JBHSNM010000001">
    <property type="protein sequence ID" value="MFC5569493.1"/>
    <property type="molecule type" value="Genomic_DNA"/>
</dbReference>
<gene>
    <name evidence="2" type="ORF">ACFPN1_05355</name>
</gene>
<comment type="caution">
    <text evidence="2">The sequence shown here is derived from an EMBL/GenBank/DDBJ whole genome shotgun (WGS) entry which is preliminary data.</text>
</comment>
<proteinExistence type="predicted"/>
<protein>
    <recommendedName>
        <fullName evidence="4">Dicarboxylate transport domain-containing protein</fullName>
    </recommendedName>
</protein>
<reference evidence="3" key="1">
    <citation type="journal article" date="2019" name="Int. J. Syst. Evol. Microbiol.">
        <title>The Global Catalogue of Microorganisms (GCM) 10K type strain sequencing project: providing services to taxonomists for standard genome sequencing and annotation.</title>
        <authorList>
            <consortium name="The Broad Institute Genomics Platform"/>
            <consortium name="The Broad Institute Genome Sequencing Center for Infectious Disease"/>
            <person name="Wu L."/>
            <person name="Ma J."/>
        </authorList>
    </citation>
    <scope>NUCLEOTIDE SEQUENCE [LARGE SCALE GENOMIC DNA]</scope>
    <source>
        <strain evidence="3">KACC 11407</strain>
    </source>
</reference>
<evidence type="ECO:0000313" key="3">
    <source>
        <dbReference type="Proteomes" id="UP001596036"/>
    </source>
</evidence>
<evidence type="ECO:0000313" key="2">
    <source>
        <dbReference type="EMBL" id="MFC5569493.1"/>
    </source>
</evidence>
<organism evidence="2 3">
    <name type="scientific">Lysobacter yangpyeongensis</name>
    <dbReference type="NCBI Taxonomy" id="346182"/>
    <lineage>
        <taxon>Bacteria</taxon>
        <taxon>Pseudomonadati</taxon>
        <taxon>Pseudomonadota</taxon>
        <taxon>Gammaproteobacteria</taxon>
        <taxon>Lysobacterales</taxon>
        <taxon>Lysobacteraceae</taxon>
        <taxon>Lysobacter</taxon>
    </lineage>
</organism>
<feature type="signal peptide" evidence="1">
    <location>
        <begin position="1"/>
        <end position="20"/>
    </location>
</feature>
<dbReference type="RefSeq" id="WP_386753604.1">
    <property type="nucleotide sequence ID" value="NZ_JBHSNM010000001.1"/>
</dbReference>
<dbReference type="Proteomes" id="UP001596036">
    <property type="component" value="Unassembled WGS sequence"/>
</dbReference>
<keyword evidence="1" id="KW-0732">Signal</keyword>
<sequence>MLRLLCCLGVCAAVIGPVQARSLVARIATVTTPVATLRDVVVRLEWPETAPQGALHLQAGRVDAPDLGYRFRELDWRCPLQRDGQGGWRCDGAIHSGRAQPLRLSLELGVATTHARLSGGAAAVSLHRDAASPDITDIDLVRVPLAWTQALLATAWSEGRITGGVLDGRLSVVAAANAPVQVSGPLHIAGGAFDTPDGTIAADGLGADLAVDLAFGHRSHARVTGHLRGGELLFGSAYASLQRRSVELDIEAGKGKGGAWSLPQLHWHDPGILDAEGSASFTSAGDIDALDLRLQGPDLAPLRDAYLSGWLGMAGLSQLEFAGAADADLHLAGGSLRDFHVRVRDATVTDPQQRFGFERLDGDLALSSASPVESTLAWQGGQIYGLRFGASTFPFVSRDGRLYFREAATVPMLGGHLRLDQLQLQPPGDGRGLDVRFGMTLQRLDVGQLARALDWPAFTGELSGEIPLAHYASERLDFDGGLRMRVFDGDVAVSALSMERPFGVAPTLSADVALDDLDLQALTGVFGFGSITGRLDGRIDALRMVDWQPVAFDATLRTERKPGVRQRISQRAVQDLSSVGDASFAGSLQASLIGLFDDFGYSRIGISCRLADDVCNMDGLGSAGRGFIIVAGAGLPRLTVVGFNRRVDWPTLVERLGAVGKGDVKPVVE</sequence>